<dbReference type="InterPro" id="IPR052509">
    <property type="entry name" value="Metal_resp_DNA-bind_regulator"/>
</dbReference>
<gene>
    <name evidence="2" type="ORF">P3W24_09055</name>
</gene>
<protein>
    <submittedName>
        <fullName evidence="2">Helix-turn-helix transcriptional regulator</fullName>
    </submittedName>
</protein>
<keyword evidence="3" id="KW-1185">Reference proteome</keyword>
<dbReference type="InterPro" id="IPR036390">
    <property type="entry name" value="WH_DNA-bd_sf"/>
</dbReference>
<dbReference type="EMBL" id="JARJJS010000002">
    <property type="protein sequence ID" value="MDF4025110.1"/>
    <property type="molecule type" value="Genomic_DNA"/>
</dbReference>
<organism evidence="2 3">
    <name type="scientific">Luteibacter sahnii</name>
    <dbReference type="NCBI Taxonomy" id="3021977"/>
    <lineage>
        <taxon>Bacteria</taxon>
        <taxon>Pseudomonadati</taxon>
        <taxon>Pseudomonadota</taxon>
        <taxon>Gammaproteobacteria</taxon>
        <taxon>Lysobacterales</taxon>
        <taxon>Rhodanobacteraceae</taxon>
        <taxon>Luteibacter</taxon>
    </lineage>
</organism>
<dbReference type="Proteomes" id="UP001528850">
    <property type="component" value="Unassembled WGS sequence"/>
</dbReference>
<comment type="caution">
    <text evidence="2">The sequence shown here is derived from an EMBL/GenBank/DDBJ whole genome shotgun (WGS) entry which is preliminary data.</text>
</comment>
<dbReference type="PANTHER" id="PTHR33169">
    <property type="entry name" value="PADR-FAMILY TRANSCRIPTIONAL REGULATOR"/>
    <property type="match status" value="1"/>
</dbReference>
<accession>A0ABT6BAF9</accession>
<dbReference type="Gene3D" id="1.10.10.10">
    <property type="entry name" value="Winged helix-like DNA-binding domain superfamily/Winged helix DNA-binding domain"/>
    <property type="match status" value="1"/>
</dbReference>
<evidence type="ECO:0000313" key="3">
    <source>
        <dbReference type="Proteomes" id="UP001528850"/>
    </source>
</evidence>
<proteinExistence type="predicted"/>
<feature type="domain" description="Transcription regulator PadR N-terminal" evidence="1">
    <location>
        <begin position="26"/>
        <end position="98"/>
    </location>
</feature>
<dbReference type="SUPFAM" id="SSF46785">
    <property type="entry name" value="Winged helix' DNA-binding domain"/>
    <property type="match status" value="1"/>
</dbReference>
<name>A0ABT6BAF9_9GAMM</name>
<dbReference type="PANTHER" id="PTHR33169:SF14">
    <property type="entry name" value="TRANSCRIPTIONAL REGULATOR RV3488"/>
    <property type="match status" value="1"/>
</dbReference>
<dbReference type="Pfam" id="PF03551">
    <property type="entry name" value="PadR"/>
    <property type="match status" value="1"/>
</dbReference>
<evidence type="ECO:0000259" key="1">
    <source>
        <dbReference type="Pfam" id="PF03551"/>
    </source>
</evidence>
<dbReference type="InterPro" id="IPR036388">
    <property type="entry name" value="WH-like_DNA-bd_sf"/>
</dbReference>
<dbReference type="InterPro" id="IPR005149">
    <property type="entry name" value="Tscrpt_reg_PadR_N"/>
</dbReference>
<reference evidence="2 3" key="1">
    <citation type="journal article" date="2024" name="Curr. Microbiol.">
        <title>Luteibacter sahnii sp. nov., A Novel Yellow-Colored Xanthomonadin Pigment Producing Probiotic Bacterium from Healthy Rice Seed Microbiome.</title>
        <authorList>
            <person name="Jaiswal G."/>
            <person name="Rana R."/>
            <person name="Nayak P.K."/>
            <person name="Chouhan R."/>
            <person name="Gandhi S.G."/>
            <person name="Patel H.K."/>
            <person name="Patil P.B."/>
        </authorList>
    </citation>
    <scope>NUCLEOTIDE SEQUENCE [LARGE SCALE GENOMIC DNA]</scope>
    <source>
        <strain evidence="2 3">PPL201</strain>
    </source>
</reference>
<sequence length="124" mass="13803">MKSPDDKATDLSRRSQLLKGLAELAVLSAMRDGPQYGLSIVDRLNDEAGLDVAEGSIYPLLHRLEKAGSVRSEWLIVEEGARPRKYYELTEDGHSELAAATAQWSRISHSLTGFLRRKVPHDSE</sequence>
<evidence type="ECO:0000313" key="2">
    <source>
        <dbReference type="EMBL" id="MDF4025110.1"/>
    </source>
</evidence>